<proteinExistence type="predicted"/>
<evidence type="ECO:0008006" key="4">
    <source>
        <dbReference type="Google" id="ProtNLM"/>
    </source>
</evidence>
<sequence>MAFEKYSTDQLKKFNKIILGILIFGVFTMSLIIGFELSKLSKGEEMKLIYLIPSVIAPILVVIPLLFSAFISNELKRRKNSEG</sequence>
<gene>
    <name evidence="2" type="ORF">NYZ99_11110</name>
</gene>
<evidence type="ECO:0000256" key="1">
    <source>
        <dbReference type="SAM" id="Phobius"/>
    </source>
</evidence>
<name>A0ABY5Y4B8_9FLAO</name>
<evidence type="ECO:0000313" key="2">
    <source>
        <dbReference type="EMBL" id="UWX53704.1"/>
    </source>
</evidence>
<feature type="transmembrane region" description="Helical" evidence="1">
    <location>
        <begin position="17"/>
        <end position="37"/>
    </location>
</feature>
<keyword evidence="3" id="KW-1185">Reference proteome</keyword>
<keyword evidence="1" id="KW-0812">Transmembrane</keyword>
<evidence type="ECO:0000313" key="3">
    <source>
        <dbReference type="Proteomes" id="UP001059209"/>
    </source>
</evidence>
<dbReference type="Proteomes" id="UP001059209">
    <property type="component" value="Chromosome"/>
</dbReference>
<keyword evidence="1" id="KW-1133">Transmembrane helix</keyword>
<protein>
    <recommendedName>
        <fullName evidence="4">DUF3098 domain-containing protein</fullName>
    </recommendedName>
</protein>
<keyword evidence="1" id="KW-0472">Membrane</keyword>
<organism evidence="2 3">
    <name type="scientific">Maribacter litopenaei</name>
    <dbReference type="NCBI Taxonomy" id="2976127"/>
    <lineage>
        <taxon>Bacteria</taxon>
        <taxon>Pseudomonadati</taxon>
        <taxon>Bacteroidota</taxon>
        <taxon>Flavobacteriia</taxon>
        <taxon>Flavobacteriales</taxon>
        <taxon>Flavobacteriaceae</taxon>
        <taxon>Maribacter</taxon>
    </lineage>
</organism>
<dbReference type="EMBL" id="CP104205">
    <property type="protein sequence ID" value="UWX53704.1"/>
    <property type="molecule type" value="Genomic_DNA"/>
</dbReference>
<feature type="transmembrane region" description="Helical" evidence="1">
    <location>
        <begin position="49"/>
        <end position="71"/>
    </location>
</feature>
<reference evidence="2" key="1">
    <citation type="submission" date="2022-09" db="EMBL/GenBank/DDBJ databases">
        <title>Maribacter litopenaei sp. nov., isolated from the intestinal tract of the Pacific White Shrimp, Litopenaeus vannamei.</title>
        <authorList>
            <person name="Kim S.Y."/>
            <person name="Hwang C.Y."/>
        </authorList>
    </citation>
    <scope>NUCLEOTIDE SEQUENCE</scope>
    <source>
        <strain evidence="2">HL-LV01</strain>
    </source>
</reference>
<dbReference type="RefSeq" id="WP_260571201.1">
    <property type="nucleotide sequence ID" value="NZ_CP104205.1"/>
</dbReference>
<accession>A0ABY5Y4B8</accession>